<feature type="domain" description="N-acetyltransferase" evidence="1">
    <location>
        <begin position="6"/>
        <end position="169"/>
    </location>
</feature>
<comment type="caution">
    <text evidence="2">The sequence shown here is derived from an EMBL/GenBank/DDBJ whole genome shotgun (WGS) entry which is preliminary data.</text>
</comment>
<dbReference type="Pfam" id="PF13302">
    <property type="entry name" value="Acetyltransf_3"/>
    <property type="match status" value="1"/>
</dbReference>
<dbReference type="InterPro" id="IPR016181">
    <property type="entry name" value="Acyl_CoA_acyltransferase"/>
</dbReference>
<evidence type="ECO:0000313" key="3">
    <source>
        <dbReference type="Proteomes" id="UP000576082"/>
    </source>
</evidence>
<sequence length="174" mass="19882">MGRRVIALKPLSKENVTSFYQWLNDPEVIRYSLSLFQKLNTEADIDFWYKGVLRDTKTLSLGIYVDEEFVGYAGISSLSSVNKSGEYYIFIGNKDFWSKGVGTEVTRQIIEIAFVEKELERLMLTVSVPNQGGVKAYKKAGFKEEGRLRNAALRDGEFHDKIIMSILKSEYKLS</sequence>
<keyword evidence="3" id="KW-1185">Reference proteome</keyword>
<keyword evidence="2" id="KW-0808">Transferase</keyword>
<dbReference type="PANTHER" id="PTHR43415">
    <property type="entry name" value="SPERMIDINE N(1)-ACETYLTRANSFERASE"/>
    <property type="match status" value="1"/>
</dbReference>
<protein>
    <submittedName>
        <fullName evidence="2">GNAT family N-acetyltransferase</fullName>
    </submittedName>
</protein>
<reference evidence="2 3" key="1">
    <citation type="submission" date="2020-04" db="EMBL/GenBank/DDBJ databases">
        <title>Flammeovirga sp. SR4, a novel species isolated from seawater.</title>
        <authorList>
            <person name="Wang X."/>
        </authorList>
    </citation>
    <scope>NUCLEOTIDE SEQUENCE [LARGE SCALE GENOMIC DNA]</scope>
    <source>
        <strain evidence="2 3">ATCC 23126</strain>
    </source>
</reference>
<name>A0A7X9RSM1_9BACT</name>
<dbReference type="RefSeq" id="WP_169655712.1">
    <property type="nucleotide sequence ID" value="NZ_JABANE010000010.1"/>
</dbReference>
<dbReference type="CDD" id="cd04301">
    <property type="entry name" value="NAT_SF"/>
    <property type="match status" value="1"/>
</dbReference>
<dbReference type="EMBL" id="JABANE010000010">
    <property type="protein sequence ID" value="NME67395.1"/>
    <property type="molecule type" value="Genomic_DNA"/>
</dbReference>
<dbReference type="PROSITE" id="PS51186">
    <property type="entry name" value="GNAT"/>
    <property type="match status" value="1"/>
</dbReference>
<dbReference type="Gene3D" id="3.40.630.30">
    <property type="match status" value="1"/>
</dbReference>
<dbReference type="GO" id="GO:0016747">
    <property type="term" value="F:acyltransferase activity, transferring groups other than amino-acyl groups"/>
    <property type="evidence" value="ECO:0007669"/>
    <property type="project" value="InterPro"/>
</dbReference>
<evidence type="ECO:0000313" key="2">
    <source>
        <dbReference type="EMBL" id="NME67395.1"/>
    </source>
</evidence>
<proteinExistence type="predicted"/>
<dbReference type="AlphaFoldDB" id="A0A7X9RSM1"/>
<evidence type="ECO:0000259" key="1">
    <source>
        <dbReference type="PROSITE" id="PS51186"/>
    </source>
</evidence>
<dbReference type="InterPro" id="IPR000182">
    <property type="entry name" value="GNAT_dom"/>
</dbReference>
<accession>A0A7X9RSM1</accession>
<dbReference type="Proteomes" id="UP000576082">
    <property type="component" value="Unassembled WGS sequence"/>
</dbReference>
<organism evidence="2 3">
    <name type="scientific">Flammeovirga aprica JL-4</name>
    <dbReference type="NCBI Taxonomy" id="694437"/>
    <lineage>
        <taxon>Bacteria</taxon>
        <taxon>Pseudomonadati</taxon>
        <taxon>Bacteroidota</taxon>
        <taxon>Cytophagia</taxon>
        <taxon>Cytophagales</taxon>
        <taxon>Flammeovirgaceae</taxon>
        <taxon>Flammeovirga</taxon>
    </lineage>
</organism>
<dbReference type="SUPFAM" id="SSF55729">
    <property type="entry name" value="Acyl-CoA N-acyltransferases (Nat)"/>
    <property type="match status" value="1"/>
</dbReference>
<gene>
    <name evidence="2" type="ORF">HHU12_05410</name>
</gene>
<dbReference type="PANTHER" id="PTHR43415:SF3">
    <property type="entry name" value="GNAT-FAMILY ACETYLTRANSFERASE"/>
    <property type="match status" value="1"/>
</dbReference>